<dbReference type="InterPro" id="IPR015422">
    <property type="entry name" value="PyrdxlP-dep_Trfase_small"/>
</dbReference>
<evidence type="ECO:0000313" key="7">
    <source>
        <dbReference type="Proteomes" id="UP001431429"/>
    </source>
</evidence>
<comment type="caution">
    <text evidence="6">The sequence shown here is derived from an EMBL/GenBank/DDBJ whole genome shotgun (WGS) entry which is preliminary data.</text>
</comment>
<dbReference type="Gene3D" id="3.90.1150.10">
    <property type="entry name" value="Aspartate Aminotransferase, domain 1"/>
    <property type="match status" value="1"/>
</dbReference>
<dbReference type="InterPro" id="IPR005814">
    <property type="entry name" value="Aminotrans_3"/>
</dbReference>
<proteinExistence type="inferred from homology"/>
<evidence type="ECO:0000256" key="1">
    <source>
        <dbReference type="ARBA" id="ARBA00001933"/>
    </source>
</evidence>
<evidence type="ECO:0000313" key="6">
    <source>
        <dbReference type="EMBL" id="MCM2389515.1"/>
    </source>
</evidence>
<dbReference type="InterPro" id="IPR015424">
    <property type="entry name" value="PyrdxlP-dep_Trfase"/>
</dbReference>
<dbReference type="GO" id="GO:0008483">
    <property type="term" value="F:transaminase activity"/>
    <property type="evidence" value="ECO:0007669"/>
    <property type="project" value="UniProtKB-KW"/>
</dbReference>
<keyword evidence="4 5" id="KW-0663">Pyridoxal phosphate</keyword>
<evidence type="ECO:0000256" key="2">
    <source>
        <dbReference type="ARBA" id="ARBA00022576"/>
    </source>
</evidence>
<comment type="similarity">
    <text evidence="5">Belongs to the class-III pyridoxal-phosphate-dependent aminotransferase family.</text>
</comment>
<name>A0ABT0UPJ3_9ACTN</name>
<keyword evidence="3" id="KW-0808">Transferase</keyword>
<keyword evidence="2 6" id="KW-0032">Aminotransferase</keyword>
<reference evidence="6" key="1">
    <citation type="submission" date="2022-06" db="EMBL/GenBank/DDBJ databases">
        <title>Genome public.</title>
        <authorList>
            <person name="Sun Q."/>
        </authorList>
    </citation>
    <scope>NUCLEOTIDE SEQUENCE</scope>
    <source>
        <strain evidence="6">CWNU-1</strain>
    </source>
</reference>
<comment type="cofactor">
    <cofactor evidence="1">
        <name>pyridoxal 5'-phosphate</name>
        <dbReference type="ChEBI" id="CHEBI:597326"/>
    </cofactor>
</comment>
<sequence length="482" mass="52877">MTAVAAPLISLEEAEELTVRQVHDLYRSHVNRSQVALMTSFGFGRELVDHAEGAWIHTRDGRRILDFTGGVGVLHHGHNHPRILAARRRFQERQRMEVHKTYFSPYVAALGHNLAQLLPGDLAMSFFPNSGAEAVEGAVKLAYKYHAGRRSRILHADISFHGKLLGSGSLTGSAQSTAFRFPGIPGVSTFAYGDLHSVRQAVARARDTRGRCDVYALLIEPFSASTMSECSEEFLRGLRELCTAEDIVLIFDEIYTGWGKTGSLFHFMRYPGLIPDVVTTSKAFGGGKSSISAFVAREPVFKQAYDNLGDALLQSTSTTYYGFGEETATAIEAVNIAVEDDYPARARDIERVLVPGLERLRKQFPDIIADIRGAGALHGVFLDGGPRLLDLAAKLAPGGLARDPLLRTKLITCAVINAMYQEHDVFLYYTLNGRSPLVIAPPLVAGPAEVEIFLDAFEQTLAKGLTRLLTSFVKDKAVSRWA</sequence>
<dbReference type="PANTHER" id="PTHR11986:SF79">
    <property type="entry name" value="ACETYLORNITHINE AMINOTRANSFERASE, MITOCHONDRIAL"/>
    <property type="match status" value="1"/>
</dbReference>
<dbReference type="InterPro" id="IPR015421">
    <property type="entry name" value="PyrdxlP-dep_Trfase_major"/>
</dbReference>
<dbReference type="Pfam" id="PF00202">
    <property type="entry name" value="Aminotran_3"/>
    <property type="match status" value="1"/>
</dbReference>
<dbReference type="InterPro" id="IPR050103">
    <property type="entry name" value="Class-III_PLP-dep_AT"/>
</dbReference>
<evidence type="ECO:0000256" key="3">
    <source>
        <dbReference type="ARBA" id="ARBA00022679"/>
    </source>
</evidence>
<gene>
    <name evidence="6" type="ORF">NBG84_14640</name>
</gene>
<accession>A0ABT0UPJ3</accession>
<protein>
    <submittedName>
        <fullName evidence="6">Aminotransferase class III-fold pyridoxal phosphate-dependent enzyme</fullName>
    </submittedName>
</protein>
<dbReference type="PANTHER" id="PTHR11986">
    <property type="entry name" value="AMINOTRANSFERASE CLASS III"/>
    <property type="match status" value="1"/>
</dbReference>
<dbReference type="RefSeq" id="WP_250919860.1">
    <property type="nucleotide sequence ID" value="NZ_JAMQAW010000011.1"/>
</dbReference>
<dbReference type="SUPFAM" id="SSF53383">
    <property type="entry name" value="PLP-dependent transferases"/>
    <property type="match status" value="1"/>
</dbReference>
<dbReference type="Gene3D" id="3.40.640.10">
    <property type="entry name" value="Type I PLP-dependent aspartate aminotransferase-like (Major domain)"/>
    <property type="match status" value="1"/>
</dbReference>
<dbReference type="Proteomes" id="UP001431429">
    <property type="component" value="Unassembled WGS sequence"/>
</dbReference>
<evidence type="ECO:0000256" key="4">
    <source>
        <dbReference type="ARBA" id="ARBA00022898"/>
    </source>
</evidence>
<dbReference type="EMBL" id="JAMQAW010000011">
    <property type="protein sequence ID" value="MCM2389515.1"/>
    <property type="molecule type" value="Genomic_DNA"/>
</dbReference>
<keyword evidence="7" id="KW-1185">Reference proteome</keyword>
<evidence type="ECO:0000256" key="5">
    <source>
        <dbReference type="RuleBase" id="RU003560"/>
    </source>
</evidence>
<organism evidence="6 7">
    <name type="scientific">Streptomyces albipurpureus</name>
    <dbReference type="NCBI Taxonomy" id="2897419"/>
    <lineage>
        <taxon>Bacteria</taxon>
        <taxon>Bacillati</taxon>
        <taxon>Actinomycetota</taxon>
        <taxon>Actinomycetes</taxon>
        <taxon>Kitasatosporales</taxon>
        <taxon>Streptomycetaceae</taxon>
        <taxon>Streptomyces</taxon>
    </lineage>
</organism>